<evidence type="ECO:0000313" key="1">
    <source>
        <dbReference type="EMBL" id="MFD2602227.1"/>
    </source>
</evidence>
<protein>
    <recommendedName>
        <fullName evidence="3">3-hydroxymyristoyl/3-hydroxydecanoyl-(Acyl carrier protein) dehydratase</fullName>
    </recommendedName>
</protein>
<dbReference type="EMBL" id="JBHUMD010000017">
    <property type="protein sequence ID" value="MFD2602227.1"/>
    <property type="molecule type" value="Genomic_DNA"/>
</dbReference>
<name>A0ABW5NWI1_9FLAO</name>
<reference evidence="2" key="1">
    <citation type="journal article" date="2019" name="Int. J. Syst. Evol. Microbiol.">
        <title>The Global Catalogue of Microorganisms (GCM) 10K type strain sequencing project: providing services to taxonomists for standard genome sequencing and annotation.</title>
        <authorList>
            <consortium name="The Broad Institute Genomics Platform"/>
            <consortium name="The Broad Institute Genome Sequencing Center for Infectious Disease"/>
            <person name="Wu L."/>
            <person name="Ma J."/>
        </authorList>
    </citation>
    <scope>NUCLEOTIDE SEQUENCE [LARGE SCALE GENOMIC DNA]</scope>
    <source>
        <strain evidence="2">KCTC 42107</strain>
    </source>
</reference>
<dbReference type="Gene3D" id="3.10.129.10">
    <property type="entry name" value="Hotdog Thioesterase"/>
    <property type="match status" value="1"/>
</dbReference>
<proteinExistence type="predicted"/>
<evidence type="ECO:0000313" key="2">
    <source>
        <dbReference type="Proteomes" id="UP001597480"/>
    </source>
</evidence>
<gene>
    <name evidence="1" type="ORF">ACFSR3_09185</name>
</gene>
<dbReference type="InterPro" id="IPR029069">
    <property type="entry name" value="HotDog_dom_sf"/>
</dbReference>
<dbReference type="SUPFAM" id="SSF54637">
    <property type="entry name" value="Thioesterase/thiol ester dehydrase-isomerase"/>
    <property type="match status" value="1"/>
</dbReference>
<dbReference type="Proteomes" id="UP001597480">
    <property type="component" value="Unassembled WGS sequence"/>
</dbReference>
<dbReference type="InterPro" id="IPR016776">
    <property type="entry name" value="ApeP-like_dehydratase"/>
</dbReference>
<keyword evidence="2" id="KW-1185">Reference proteome</keyword>
<dbReference type="Pfam" id="PF22817">
    <property type="entry name" value="ApeP-like"/>
    <property type="match status" value="1"/>
</dbReference>
<organism evidence="1 2">
    <name type="scientific">Flavobacterium suzhouense</name>
    <dbReference type="NCBI Taxonomy" id="1529638"/>
    <lineage>
        <taxon>Bacteria</taxon>
        <taxon>Pseudomonadati</taxon>
        <taxon>Bacteroidota</taxon>
        <taxon>Flavobacteriia</taxon>
        <taxon>Flavobacteriales</taxon>
        <taxon>Flavobacteriaceae</taxon>
        <taxon>Flavobacterium</taxon>
    </lineage>
</organism>
<sequence length="143" mass="15697">MLMEPIISVQLVQDLIPQKAPFVMIDKMLAFGENTITAGLTVASDNIFVENGRFNESGIVEHMAQSVALYTGYQFYLKNEPAPTGYIGSVKDVVILELPLPGEDIVTEVNVLHEFMGVTLVDIVTKRNNIKIASGQMKTVLAQ</sequence>
<comment type="caution">
    <text evidence="1">The sequence shown here is derived from an EMBL/GenBank/DDBJ whole genome shotgun (WGS) entry which is preliminary data.</text>
</comment>
<dbReference type="RefSeq" id="WP_379820708.1">
    <property type="nucleotide sequence ID" value="NZ_JBHUMD010000017.1"/>
</dbReference>
<evidence type="ECO:0008006" key="3">
    <source>
        <dbReference type="Google" id="ProtNLM"/>
    </source>
</evidence>
<accession>A0ABW5NWI1</accession>